<protein>
    <recommendedName>
        <fullName evidence="4">Secreted protein</fullName>
    </recommendedName>
</protein>
<proteinExistence type="predicted"/>
<feature type="signal peptide" evidence="1">
    <location>
        <begin position="1"/>
        <end position="19"/>
    </location>
</feature>
<dbReference type="CDD" id="cd22935">
    <property type="entry name" value="SctA-like"/>
    <property type="match status" value="2"/>
</dbReference>
<dbReference type="PANTHER" id="PTHR38742">
    <property type="entry name" value="PROTEIN GP17"/>
    <property type="match status" value="1"/>
</dbReference>
<dbReference type="PANTHER" id="PTHR38742:SF1">
    <property type="entry name" value="SECRETED PROTEIN C"/>
    <property type="match status" value="1"/>
</dbReference>
<dbReference type="EMBL" id="CAJJDN010000027">
    <property type="protein sequence ID" value="CAD8071102.1"/>
    <property type="molecule type" value="Genomic_DNA"/>
</dbReference>
<evidence type="ECO:0008006" key="4">
    <source>
        <dbReference type="Google" id="ProtNLM"/>
    </source>
</evidence>
<feature type="chain" id="PRO_5035889267" description="Secreted protein" evidence="1">
    <location>
        <begin position="20"/>
        <end position="345"/>
    </location>
</feature>
<comment type="caution">
    <text evidence="2">The sequence shown here is derived from an EMBL/GenBank/DDBJ whole genome shotgun (WGS) entry which is preliminary data.</text>
</comment>
<reference evidence="2" key="1">
    <citation type="submission" date="2021-01" db="EMBL/GenBank/DDBJ databases">
        <authorList>
            <consortium name="Genoscope - CEA"/>
            <person name="William W."/>
        </authorList>
    </citation>
    <scope>NUCLEOTIDE SEQUENCE</scope>
</reference>
<dbReference type="AlphaFoldDB" id="A0A8S1LXS5"/>
<dbReference type="Proteomes" id="UP000692954">
    <property type="component" value="Unassembled WGS sequence"/>
</dbReference>
<evidence type="ECO:0000256" key="1">
    <source>
        <dbReference type="SAM" id="SignalP"/>
    </source>
</evidence>
<evidence type="ECO:0000313" key="2">
    <source>
        <dbReference type="EMBL" id="CAD8071102.1"/>
    </source>
</evidence>
<keyword evidence="3" id="KW-1185">Reference proteome</keyword>
<evidence type="ECO:0000313" key="3">
    <source>
        <dbReference type="Proteomes" id="UP000692954"/>
    </source>
</evidence>
<keyword evidence="1" id="KW-0732">Signal</keyword>
<name>A0A8S1LXS5_9CILI</name>
<accession>A0A8S1LXS5</accession>
<sequence>MKAIMLIVLTLLVLGNSQSMDIHVKDVYLIVKGVVEGVQVDDHVEVKEIVSCLNDSEELINNIVKAITNLETQTFDGVKEGIKLIGVAIQQIPDAITACQSGSEEMVALSKLLTNMLEQLRNPWTFSFKIGYNLIVNGLDIYQEISTAIKDWKSEIYEDFGKQIGFVLVQLLKETKNTEALIFDYEVVGIIFEGLLDGIVDASGIKADDIKSCLNFADVIVIDFEKAVRLLENGSVSSVIQALQSFVEGLSEFPKALEICQSSSQEALKLAEKIKELIEALSNPTSFIYHIGKDLIINGKDIYQEIFAAVEDWKYGNWNDFGFQLGKAMEQIFIGQKQEILLYQL</sequence>
<dbReference type="OrthoDB" id="292893at2759"/>
<gene>
    <name evidence="2" type="ORF">PSON_ATCC_30995.1.T0270329</name>
</gene>
<organism evidence="2 3">
    <name type="scientific">Paramecium sonneborni</name>
    <dbReference type="NCBI Taxonomy" id="65129"/>
    <lineage>
        <taxon>Eukaryota</taxon>
        <taxon>Sar</taxon>
        <taxon>Alveolata</taxon>
        <taxon>Ciliophora</taxon>
        <taxon>Intramacronucleata</taxon>
        <taxon>Oligohymenophorea</taxon>
        <taxon>Peniculida</taxon>
        <taxon>Parameciidae</taxon>
        <taxon>Paramecium</taxon>
    </lineage>
</organism>